<name>A0ABP5K1K7_9ACTN</name>
<dbReference type="EMBL" id="BAAAMR010000008">
    <property type="protein sequence ID" value="GAA2125889.1"/>
    <property type="molecule type" value="Genomic_DNA"/>
</dbReference>
<keyword evidence="2" id="KW-1185">Reference proteome</keyword>
<evidence type="ECO:0000313" key="2">
    <source>
        <dbReference type="Proteomes" id="UP001501020"/>
    </source>
</evidence>
<dbReference type="Proteomes" id="UP001501020">
    <property type="component" value="Unassembled WGS sequence"/>
</dbReference>
<protein>
    <submittedName>
        <fullName evidence="1">Uncharacterized protein</fullName>
    </submittedName>
</protein>
<evidence type="ECO:0000313" key="1">
    <source>
        <dbReference type="EMBL" id="GAA2125889.1"/>
    </source>
</evidence>
<comment type="caution">
    <text evidence="1">The sequence shown here is derived from an EMBL/GenBank/DDBJ whole genome shotgun (WGS) entry which is preliminary data.</text>
</comment>
<sequence>MGGGPGGVGGTASAASTWSGVIGFTPRSVMPVPTAEIAAIPAATPTTAAADQTAAASTLCLDMHELFQNDG</sequence>
<proteinExistence type="predicted"/>
<organism evidence="1 2">
    <name type="scientific">Actinomadura napierensis</name>
    <dbReference type="NCBI Taxonomy" id="267854"/>
    <lineage>
        <taxon>Bacteria</taxon>
        <taxon>Bacillati</taxon>
        <taxon>Actinomycetota</taxon>
        <taxon>Actinomycetes</taxon>
        <taxon>Streptosporangiales</taxon>
        <taxon>Thermomonosporaceae</taxon>
        <taxon>Actinomadura</taxon>
    </lineage>
</organism>
<accession>A0ABP5K1K7</accession>
<reference evidence="2" key="1">
    <citation type="journal article" date="2019" name="Int. J. Syst. Evol. Microbiol.">
        <title>The Global Catalogue of Microorganisms (GCM) 10K type strain sequencing project: providing services to taxonomists for standard genome sequencing and annotation.</title>
        <authorList>
            <consortium name="The Broad Institute Genomics Platform"/>
            <consortium name="The Broad Institute Genome Sequencing Center for Infectious Disease"/>
            <person name="Wu L."/>
            <person name="Ma J."/>
        </authorList>
    </citation>
    <scope>NUCLEOTIDE SEQUENCE [LARGE SCALE GENOMIC DNA]</scope>
    <source>
        <strain evidence="2">JCM 13850</strain>
    </source>
</reference>
<gene>
    <name evidence="1" type="ORF">GCM10009727_14570</name>
</gene>